<dbReference type="InterPro" id="IPR000483">
    <property type="entry name" value="Cys-rich_flank_reg_C"/>
</dbReference>
<proteinExistence type="inferred from homology"/>
<evidence type="ECO:0000256" key="7">
    <source>
        <dbReference type="ARBA" id="ARBA00022737"/>
    </source>
</evidence>
<dbReference type="GO" id="GO:0038023">
    <property type="term" value="F:signaling receptor activity"/>
    <property type="evidence" value="ECO:0007669"/>
    <property type="project" value="TreeGrafter"/>
</dbReference>
<dbReference type="InterPro" id="IPR001611">
    <property type="entry name" value="Leu-rich_rpt"/>
</dbReference>
<keyword evidence="12" id="KW-0325">Glycoprotein</keyword>
<dbReference type="FunFam" id="3.40.50.10140:FF:000001">
    <property type="entry name" value="Toll-like receptor 2"/>
    <property type="match status" value="1"/>
</dbReference>
<dbReference type="Gene3D" id="3.40.50.10140">
    <property type="entry name" value="Toll/interleukin-1 receptor homology (TIR) domain"/>
    <property type="match status" value="1"/>
</dbReference>
<keyword evidence="5 13" id="KW-0812">Transmembrane</keyword>
<feature type="domain" description="TIR" evidence="15">
    <location>
        <begin position="557"/>
        <end position="697"/>
    </location>
</feature>
<dbReference type="Gene3D" id="3.80.10.10">
    <property type="entry name" value="Ribonuclease Inhibitor"/>
    <property type="match status" value="2"/>
</dbReference>
<comment type="similarity">
    <text evidence="2">Belongs to the Toll-like receptor family.</text>
</comment>
<gene>
    <name evidence="17" type="primary">LOC111133722</name>
</gene>
<evidence type="ECO:0000256" key="8">
    <source>
        <dbReference type="ARBA" id="ARBA00022859"/>
    </source>
</evidence>
<evidence type="ECO:0000313" key="17">
    <source>
        <dbReference type="RefSeq" id="XP_022338049.1"/>
    </source>
</evidence>
<evidence type="ECO:0000256" key="11">
    <source>
        <dbReference type="ARBA" id="ARBA00023170"/>
    </source>
</evidence>
<dbReference type="PANTHER" id="PTHR24365">
    <property type="entry name" value="TOLL-LIKE RECEPTOR"/>
    <property type="match status" value="1"/>
</dbReference>
<keyword evidence="6 14" id="KW-0732">Signal</keyword>
<dbReference type="Proteomes" id="UP000694844">
    <property type="component" value="Chromosome 5"/>
</dbReference>
<dbReference type="Pfam" id="PF01582">
    <property type="entry name" value="TIR"/>
    <property type="match status" value="1"/>
</dbReference>
<dbReference type="RefSeq" id="XP_022338049.1">
    <property type="nucleotide sequence ID" value="XM_022482341.1"/>
</dbReference>
<evidence type="ECO:0000256" key="6">
    <source>
        <dbReference type="ARBA" id="ARBA00022729"/>
    </source>
</evidence>
<evidence type="ECO:0000256" key="4">
    <source>
        <dbReference type="ARBA" id="ARBA00022614"/>
    </source>
</evidence>
<dbReference type="InterPro" id="IPR035897">
    <property type="entry name" value="Toll_tir_struct_dom_sf"/>
</dbReference>
<dbReference type="GO" id="GO:0007165">
    <property type="term" value="P:signal transduction"/>
    <property type="evidence" value="ECO:0007669"/>
    <property type="project" value="InterPro"/>
</dbReference>
<dbReference type="PRINTS" id="PR01537">
    <property type="entry name" value="INTRLKN1R1F"/>
</dbReference>
<dbReference type="SMART" id="SM00255">
    <property type="entry name" value="TIR"/>
    <property type="match status" value="1"/>
</dbReference>
<keyword evidence="10 13" id="KW-0472">Membrane</keyword>
<reference evidence="17" key="1">
    <citation type="submission" date="2025-08" db="UniProtKB">
        <authorList>
            <consortium name="RefSeq"/>
        </authorList>
    </citation>
    <scope>IDENTIFICATION</scope>
    <source>
        <tissue evidence="17">Whole sample</tissue>
    </source>
</reference>
<dbReference type="InterPro" id="IPR000157">
    <property type="entry name" value="TIR_dom"/>
</dbReference>
<dbReference type="OrthoDB" id="6142795at2759"/>
<dbReference type="PROSITE" id="PS50104">
    <property type="entry name" value="TIR"/>
    <property type="match status" value="1"/>
</dbReference>
<keyword evidence="11" id="KW-0675">Receptor</keyword>
<keyword evidence="8" id="KW-0391">Immunity</keyword>
<evidence type="ECO:0000256" key="13">
    <source>
        <dbReference type="SAM" id="Phobius"/>
    </source>
</evidence>
<comment type="subcellular location">
    <subcellularLocation>
        <location evidence="1">Membrane</location>
        <topology evidence="1">Single-pass type I membrane protein</topology>
    </subcellularLocation>
</comment>
<dbReference type="SMART" id="SM00082">
    <property type="entry name" value="LRRCT"/>
    <property type="match status" value="1"/>
</dbReference>
<dbReference type="SMART" id="SM00369">
    <property type="entry name" value="LRR_TYP"/>
    <property type="match status" value="7"/>
</dbReference>
<dbReference type="KEGG" id="cvn:111133722"/>
<evidence type="ECO:0000313" key="16">
    <source>
        <dbReference type="Proteomes" id="UP000694844"/>
    </source>
</evidence>
<keyword evidence="4" id="KW-0433">Leucine-rich repeat</keyword>
<dbReference type="SUPFAM" id="SSF52200">
    <property type="entry name" value="Toll/Interleukin receptor TIR domain"/>
    <property type="match status" value="1"/>
</dbReference>
<dbReference type="PANTHER" id="PTHR24365:SF541">
    <property type="entry name" value="PROTEIN TOLL-RELATED"/>
    <property type="match status" value="1"/>
</dbReference>
<evidence type="ECO:0000256" key="2">
    <source>
        <dbReference type="ARBA" id="ARBA00009634"/>
    </source>
</evidence>
<dbReference type="InterPro" id="IPR003591">
    <property type="entry name" value="Leu-rich_rpt_typical-subtyp"/>
</dbReference>
<evidence type="ECO:0000256" key="9">
    <source>
        <dbReference type="ARBA" id="ARBA00022989"/>
    </source>
</evidence>
<dbReference type="Pfam" id="PF13855">
    <property type="entry name" value="LRR_8"/>
    <property type="match status" value="2"/>
</dbReference>
<feature type="signal peptide" evidence="14">
    <location>
        <begin position="1"/>
        <end position="25"/>
    </location>
</feature>
<sequence length="700" mass="81324">MSSFYFYWTAILVINLILNTNCCLSNLCPETPCYCINETADCSYRNLQSLTGLKNHLPVHIKVLDLSGNTFKNITKNFFQPIASLKLEKLNLNNSGIQCVPDFQFPSIKVLDLSRNNLTYKTIKEVLDSLRGSPIQILDVSDVKDGIGRLSNVTFESLENCPLESLHLRHWNLVNIPDGTFSNLGKLETLDLSNNKIMGMTMRGLHNLKNLNLTLNELSAVPRMCDVNNKSLVPYLENLQLAINHISDSLQFKREGHCLTSLVHLNLSFNAISILKSKAFSTLTNLSTLRLDYMLTYDLFIEKNAFMSKSLTELGVGSNKRVTKEMLQYKDIFKNSNNIKILDMSYFDFSTFSDEDFCIMLSWLHNLENIRLRYCLFNSVPFISHLYKLKSLNLNGNYIRHVHKDSFRNNSKLNTIILRKNQLTSIHEDSFTKAIWNNPDLRIDVSFNPFACDCDLEWFITWARTNKRKIINYAESQCDSPKEWKGNPIEENVQKLERTCHDLNRIVVTAITIGSFVFIFLFIFVLIRKLRWDILYYLHNCTSRRHGYQRLSEKSEKEYDAFVAYNTHDRKWIMSELVESLEKKEGYKLCLHERNFLPIGSHVDNIFENIEASRNLILVLSNNFMEDQWCQFETIIANHKLADGNKDNIFLILLDGIDSNKNFTIALKTLLKEVQNVEWTTNANGRKLFWKRLKSFMDKH</sequence>
<dbReference type="AlphaFoldDB" id="A0A8B8EEE3"/>
<dbReference type="PROSITE" id="PS51450">
    <property type="entry name" value="LRR"/>
    <property type="match status" value="1"/>
</dbReference>
<accession>A0A8B8EEE3</accession>
<keyword evidence="16" id="KW-1185">Reference proteome</keyword>
<evidence type="ECO:0000256" key="3">
    <source>
        <dbReference type="ARBA" id="ARBA00022588"/>
    </source>
</evidence>
<keyword evidence="3" id="KW-0399">Innate immunity</keyword>
<organism evidence="16 17">
    <name type="scientific">Crassostrea virginica</name>
    <name type="common">Eastern oyster</name>
    <dbReference type="NCBI Taxonomy" id="6565"/>
    <lineage>
        <taxon>Eukaryota</taxon>
        <taxon>Metazoa</taxon>
        <taxon>Spiralia</taxon>
        <taxon>Lophotrochozoa</taxon>
        <taxon>Mollusca</taxon>
        <taxon>Bivalvia</taxon>
        <taxon>Autobranchia</taxon>
        <taxon>Pteriomorphia</taxon>
        <taxon>Ostreida</taxon>
        <taxon>Ostreoidea</taxon>
        <taxon>Ostreidae</taxon>
        <taxon>Crassostrea</taxon>
    </lineage>
</organism>
<keyword evidence="9 13" id="KW-1133">Transmembrane helix</keyword>
<evidence type="ECO:0000256" key="12">
    <source>
        <dbReference type="ARBA" id="ARBA00023180"/>
    </source>
</evidence>
<dbReference type="InterPro" id="IPR032675">
    <property type="entry name" value="LRR_dom_sf"/>
</dbReference>
<evidence type="ECO:0000256" key="14">
    <source>
        <dbReference type="SAM" id="SignalP"/>
    </source>
</evidence>
<evidence type="ECO:0000256" key="5">
    <source>
        <dbReference type="ARBA" id="ARBA00022692"/>
    </source>
</evidence>
<keyword evidence="7" id="KW-0677">Repeat</keyword>
<dbReference type="SUPFAM" id="SSF52058">
    <property type="entry name" value="L domain-like"/>
    <property type="match status" value="2"/>
</dbReference>
<protein>
    <submittedName>
        <fullName evidence="17">Toll-like receptor 3</fullName>
    </submittedName>
</protein>
<evidence type="ECO:0000259" key="15">
    <source>
        <dbReference type="PROSITE" id="PS50104"/>
    </source>
</evidence>
<feature type="chain" id="PRO_5034153811" evidence="14">
    <location>
        <begin position="26"/>
        <end position="700"/>
    </location>
</feature>
<evidence type="ECO:0000256" key="10">
    <source>
        <dbReference type="ARBA" id="ARBA00023136"/>
    </source>
</evidence>
<name>A0A8B8EEE3_CRAVI</name>
<evidence type="ECO:0000256" key="1">
    <source>
        <dbReference type="ARBA" id="ARBA00004479"/>
    </source>
</evidence>
<dbReference type="GO" id="GO:0005886">
    <property type="term" value="C:plasma membrane"/>
    <property type="evidence" value="ECO:0007669"/>
    <property type="project" value="TreeGrafter"/>
</dbReference>
<dbReference type="GeneID" id="111133722"/>
<dbReference type="GO" id="GO:0045087">
    <property type="term" value="P:innate immune response"/>
    <property type="evidence" value="ECO:0007669"/>
    <property type="project" value="UniProtKB-KW"/>
</dbReference>
<feature type="transmembrane region" description="Helical" evidence="13">
    <location>
        <begin position="506"/>
        <end position="527"/>
    </location>
</feature>